<evidence type="ECO:0000313" key="7">
    <source>
        <dbReference type="EMBL" id="EIE79543.1"/>
    </source>
</evidence>
<proteinExistence type="inferred from homology"/>
<dbReference type="VEuPathDB" id="FungiDB:RO3G_04248"/>
<organism evidence="7 8">
    <name type="scientific">Rhizopus delemar (strain RA 99-880 / ATCC MYA-4621 / FGSC 9543 / NRRL 43880)</name>
    <name type="common">Mucormycosis agent</name>
    <name type="synonym">Rhizopus arrhizus var. delemar</name>
    <dbReference type="NCBI Taxonomy" id="246409"/>
    <lineage>
        <taxon>Eukaryota</taxon>
        <taxon>Fungi</taxon>
        <taxon>Fungi incertae sedis</taxon>
        <taxon>Mucoromycota</taxon>
        <taxon>Mucoromycotina</taxon>
        <taxon>Mucoromycetes</taxon>
        <taxon>Mucorales</taxon>
        <taxon>Mucorineae</taxon>
        <taxon>Rhizopodaceae</taxon>
        <taxon>Rhizopus</taxon>
    </lineage>
</organism>
<evidence type="ECO:0000313" key="8">
    <source>
        <dbReference type="Proteomes" id="UP000009138"/>
    </source>
</evidence>
<protein>
    <recommendedName>
        <fullName evidence="5">Mitochondrial import inner membrane translocase subunit</fullName>
    </recommendedName>
</protein>
<evidence type="ECO:0000256" key="5">
    <source>
        <dbReference type="RuleBase" id="RU367043"/>
    </source>
</evidence>
<keyword evidence="5" id="KW-1015">Disulfide bond</keyword>
<dbReference type="AlphaFoldDB" id="I1BTL3"/>
<dbReference type="STRING" id="246409.I1BTL3"/>
<keyword evidence="5" id="KW-0143">Chaperone</keyword>
<accession>I1BTL3</accession>
<keyword evidence="3 5" id="KW-0653">Protein transport</keyword>
<evidence type="ECO:0000259" key="6">
    <source>
        <dbReference type="Pfam" id="PF02953"/>
    </source>
</evidence>
<dbReference type="Gene3D" id="1.10.287.810">
    <property type="entry name" value="Mitochondrial import inner membrane translocase subunit tim13 like domains"/>
    <property type="match status" value="1"/>
</dbReference>
<dbReference type="InterPro" id="IPR035427">
    <property type="entry name" value="Tim10-like_dom_sf"/>
</dbReference>
<comment type="subcellular location">
    <subcellularLocation>
        <location evidence="5">Mitochondrion inner membrane</location>
        <topology evidence="5">Peripheral membrane protein</topology>
        <orientation evidence="5">Intermembrane side</orientation>
    </subcellularLocation>
</comment>
<evidence type="ECO:0000256" key="2">
    <source>
        <dbReference type="ARBA" id="ARBA00022792"/>
    </source>
</evidence>
<dbReference type="RefSeq" id="XP_067514939.1">
    <property type="nucleotide sequence ID" value="XM_067658838.1"/>
</dbReference>
<dbReference type="OrthoDB" id="1551503at2759"/>
<sequence>MRDFMKLYSNLVQRCFDECTNDFTTKSLNGKEAS</sequence>
<gene>
    <name evidence="7" type="ORF">RO3G_04248</name>
</gene>
<dbReference type="InParanoid" id="I1BTL3"/>
<dbReference type="SUPFAM" id="SSF144122">
    <property type="entry name" value="Tim10-like"/>
    <property type="match status" value="1"/>
</dbReference>
<evidence type="ECO:0000256" key="4">
    <source>
        <dbReference type="ARBA" id="ARBA00023010"/>
    </source>
</evidence>
<dbReference type="GO" id="GO:0005743">
    <property type="term" value="C:mitochondrial inner membrane"/>
    <property type="evidence" value="ECO:0007669"/>
    <property type="project" value="UniProtKB-SubCell"/>
</dbReference>
<feature type="domain" description="Tim10-like" evidence="6">
    <location>
        <begin position="1"/>
        <end position="33"/>
    </location>
</feature>
<dbReference type="Proteomes" id="UP000009138">
    <property type="component" value="Unassembled WGS sequence"/>
</dbReference>
<comment type="function">
    <text evidence="5">Mitochondrial intermembrane chaperone that participates in the import and insertion of some multi-pass transmembrane proteins into the mitochondrial inner membrane. Also required for the transfer of beta-barrel precursors from the TOM complex to the sorting and assembly machinery (SAM complex) of the outer membrane. Acts as a chaperone-like protein that protects the hydrophobic precursors from aggregation and guide them through the mitochondrial intermembrane space.</text>
</comment>
<dbReference type="GO" id="GO:0015031">
    <property type="term" value="P:protein transport"/>
    <property type="evidence" value="ECO:0007669"/>
    <property type="project" value="UniProtKB-KW"/>
</dbReference>
<comment type="subunit">
    <text evidence="5">Heterohexamer.</text>
</comment>
<dbReference type="Pfam" id="PF02953">
    <property type="entry name" value="zf-Tim10_DDP"/>
    <property type="match status" value="1"/>
</dbReference>
<dbReference type="InterPro" id="IPR004217">
    <property type="entry name" value="Tim10-like"/>
</dbReference>
<evidence type="ECO:0000256" key="3">
    <source>
        <dbReference type="ARBA" id="ARBA00022927"/>
    </source>
</evidence>
<dbReference type="EMBL" id="CH476734">
    <property type="protein sequence ID" value="EIE79543.1"/>
    <property type="molecule type" value="Genomic_DNA"/>
</dbReference>
<keyword evidence="2 5" id="KW-0472">Membrane</keyword>
<name>I1BTL3_RHIO9</name>
<keyword evidence="2 5" id="KW-0999">Mitochondrion inner membrane</keyword>
<keyword evidence="5" id="KW-0813">Transport</keyword>
<keyword evidence="5" id="KW-0496">Mitochondrion</keyword>
<keyword evidence="8" id="KW-1185">Reference proteome</keyword>
<keyword evidence="4 5" id="KW-0811">Translocation</keyword>
<dbReference type="GeneID" id="93611219"/>
<evidence type="ECO:0000256" key="1">
    <source>
        <dbReference type="ARBA" id="ARBA00006720"/>
    </source>
</evidence>
<comment type="domain">
    <text evidence="5">The twin CX3C motif contains 4 conserved Cys residues that form 2 disulfide bonds in the mitochondrial intermembrane space.</text>
</comment>
<reference evidence="7 8" key="1">
    <citation type="journal article" date="2009" name="PLoS Genet.">
        <title>Genomic analysis of the basal lineage fungus Rhizopus oryzae reveals a whole-genome duplication.</title>
        <authorList>
            <person name="Ma L.-J."/>
            <person name="Ibrahim A.S."/>
            <person name="Skory C."/>
            <person name="Grabherr M.G."/>
            <person name="Burger G."/>
            <person name="Butler M."/>
            <person name="Elias M."/>
            <person name="Idnurm A."/>
            <person name="Lang B.F."/>
            <person name="Sone T."/>
            <person name="Abe A."/>
            <person name="Calvo S.E."/>
            <person name="Corrochano L.M."/>
            <person name="Engels R."/>
            <person name="Fu J."/>
            <person name="Hansberg W."/>
            <person name="Kim J.-M."/>
            <person name="Kodira C.D."/>
            <person name="Koehrsen M.J."/>
            <person name="Liu B."/>
            <person name="Miranda-Saavedra D."/>
            <person name="O'Leary S."/>
            <person name="Ortiz-Castellanos L."/>
            <person name="Poulter R."/>
            <person name="Rodriguez-Romero J."/>
            <person name="Ruiz-Herrera J."/>
            <person name="Shen Y.-Q."/>
            <person name="Zeng Q."/>
            <person name="Galagan J."/>
            <person name="Birren B.W."/>
            <person name="Cuomo C.A."/>
            <person name="Wickes B.L."/>
        </authorList>
    </citation>
    <scope>NUCLEOTIDE SEQUENCE [LARGE SCALE GENOMIC DNA]</scope>
    <source>
        <strain evidence="8">RA 99-880 / ATCC MYA-4621 / FGSC 9543 / NRRL 43880</strain>
    </source>
</reference>
<comment type="similarity">
    <text evidence="1 5">Belongs to the small Tim family.</text>
</comment>